<evidence type="ECO:0000313" key="4">
    <source>
        <dbReference type="Proteomes" id="UP001598251"/>
    </source>
</evidence>
<proteinExistence type="predicted"/>
<dbReference type="Pfam" id="PF13575">
    <property type="entry name" value="DUF4135"/>
    <property type="match status" value="1"/>
</dbReference>
<dbReference type="CDD" id="cd04792">
    <property type="entry name" value="LanM-like"/>
    <property type="match status" value="1"/>
</dbReference>
<dbReference type="Gene3D" id="1.50.10.20">
    <property type="match status" value="1"/>
</dbReference>
<gene>
    <name evidence="3" type="ORF">ACFWSS_11635</name>
</gene>
<evidence type="ECO:0000313" key="3">
    <source>
        <dbReference type="EMBL" id="MFD4213535.1"/>
    </source>
</evidence>
<dbReference type="SUPFAM" id="SSF56112">
    <property type="entry name" value="Protein kinase-like (PK-like)"/>
    <property type="match status" value="1"/>
</dbReference>
<protein>
    <submittedName>
        <fullName evidence="3">Type 2 lanthipeptide synthetase LanM family protein</fullName>
    </submittedName>
</protein>
<dbReference type="SUPFAM" id="SSF158745">
    <property type="entry name" value="LanC-like"/>
    <property type="match status" value="1"/>
</dbReference>
<dbReference type="NCBIfam" id="TIGR03897">
    <property type="entry name" value="lanti_2_LanM"/>
    <property type="match status" value="1"/>
</dbReference>
<dbReference type="InterPro" id="IPR017146">
    <property type="entry name" value="Lanti_2_LanM"/>
</dbReference>
<dbReference type="SMART" id="SM01260">
    <property type="entry name" value="LANC_like"/>
    <property type="match status" value="1"/>
</dbReference>
<sequence length="1039" mass="108060">MVTGGPHGAGPGPGRCGAVAEKNLIDRGTSRRPAPAAPAVSVASLHRAASEPWWLPGVVGGSASGEPAWAAFAREAVAAAPCDAVVADRAYPGLSGFGPIVAPFVEAAEGRLRDALADGEPEGDGAPVLADFRRQLTRRLARIAARTLVTELHEARRLGRLSGEGPEERFRDFVAQTARRDGLDRLVTGYPVLARLLATACLTTASAFAELVARLAADRHLLAPAGVFGAPDGGPGGLGPAARPGALTGVEAGAGDSHRGGRSVMLLRFADGTRLVYKPRPLAAHRHFNSLVEWFGSLPGAPELRVPRVLDRGDYGWAEFVEERPCASGAETRQFYRRQGALLALLHALDGTDLHHENLIACGPHPVLVDVETLFHPPLGPARSADPAARALHDSVHRVGLLPQLLVGDTSALDMSAIGGGRAASSPIETADWAEAGTDRMRLVRRAGRFTESANRPRLDAEPADPCAYTEALCDGFRAGYTAIHDHRDELLGTDGPLRRFAEDEVRVVPRPTWTYTTLLDESTHPDLMRDAAERHRVLSLLRTPLLGVPALSGVEDEEIAELWCGDVPVFATRPGSGRVWSGTGRTVVAPAPDGAAPGAVVLTGLARVEAKVRAMDTVDRQDQERIIRTAMVSTSPEPPHRPGPGSRTPGAATAPEPEQLLSAARSVGDQLVSLAYRHEGRTNWIGLELLGERYWRLTPMAADLAGGYTGPALFLAQLAALTGVSRYAEAAREALAPVPGLLDALHGRADELGALGSGAYAGLGGIAYALTEVGTLLGDREVLDQAGPAVRLCCAANAAEDGYGVRGGAAGGLVSLLAVYRATGRPQAWWGAVRCAERLAAAPAPGTGGFADGAAGIGWALLRLAEAGGDARHRNAGLHALRRATALTDAATAHGPAWCDGVAGVALAIADSPDAREDAELSGWLAARSGELAGRGPLADDSLCHGESGLLELLGHSALPALLPGVRAAWVRRAGTLVAAADRAGPLCGTPGRVPHPGLLTGLSGIGHGLLRAGFPDRIGSALLLSPSRPPDPPRSSR</sequence>
<feature type="domain" description="Lantibiotic biosynthesis protein dehydration" evidence="2">
    <location>
        <begin position="190"/>
        <end position="573"/>
    </location>
</feature>
<dbReference type="InterPro" id="IPR007822">
    <property type="entry name" value="LANC-like"/>
</dbReference>
<dbReference type="PRINTS" id="PR01950">
    <property type="entry name" value="LANCSUPER"/>
</dbReference>
<feature type="region of interest" description="Disordered" evidence="1">
    <location>
        <begin position="631"/>
        <end position="655"/>
    </location>
</feature>
<reference evidence="3 4" key="1">
    <citation type="submission" date="2024-09" db="EMBL/GenBank/DDBJ databases">
        <title>The Natural Products Discovery Center: Release of the First 8490 Sequenced Strains for Exploring Actinobacteria Biosynthetic Diversity.</title>
        <authorList>
            <person name="Kalkreuter E."/>
            <person name="Kautsar S.A."/>
            <person name="Yang D."/>
            <person name="Bader C.D."/>
            <person name="Teijaro C.N."/>
            <person name="Fluegel L."/>
            <person name="Davis C.M."/>
            <person name="Simpson J.R."/>
            <person name="Lauterbach L."/>
            <person name="Steele A.D."/>
            <person name="Gui C."/>
            <person name="Meng S."/>
            <person name="Li G."/>
            <person name="Viehrig K."/>
            <person name="Ye F."/>
            <person name="Su P."/>
            <person name="Kiefer A.F."/>
            <person name="Nichols A."/>
            <person name="Cepeda A.J."/>
            <person name="Yan W."/>
            <person name="Fan B."/>
            <person name="Jiang Y."/>
            <person name="Adhikari A."/>
            <person name="Zheng C.-J."/>
            <person name="Schuster L."/>
            <person name="Cowan T.M."/>
            <person name="Smanski M.J."/>
            <person name="Chevrette M.G."/>
            <person name="De Carvalho L.P.S."/>
            <person name="Shen B."/>
        </authorList>
    </citation>
    <scope>NUCLEOTIDE SEQUENCE [LARGE SCALE GENOMIC DNA]</scope>
    <source>
        <strain evidence="3 4">NPDC058546</strain>
    </source>
</reference>
<name>A0ABW6EGS9_9ACTN</name>
<keyword evidence="4" id="KW-1185">Reference proteome</keyword>
<evidence type="ECO:0000256" key="1">
    <source>
        <dbReference type="SAM" id="MobiDB-lite"/>
    </source>
</evidence>
<dbReference type="InterPro" id="IPR011009">
    <property type="entry name" value="Kinase-like_dom_sf"/>
</dbReference>
<dbReference type="Proteomes" id="UP001598251">
    <property type="component" value="Unassembled WGS sequence"/>
</dbReference>
<accession>A0ABW6EGS9</accession>
<dbReference type="RefSeq" id="WP_382825329.1">
    <property type="nucleotide sequence ID" value="NZ_JBHXLY010000006.1"/>
</dbReference>
<dbReference type="PIRSF" id="PIRSF037228">
    <property type="entry name" value="Lant_mod_RumM"/>
    <property type="match status" value="1"/>
</dbReference>
<dbReference type="EMBL" id="JBHXOF010000005">
    <property type="protein sequence ID" value="MFD4213535.1"/>
    <property type="molecule type" value="Genomic_DNA"/>
</dbReference>
<evidence type="ECO:0000259" key="2">
    <source>
        <dbReference type="Pfam" id="PF13575"/>
    </source>
</evidence>
<dbReference type="Pfam" id="PF05147">
    <property type="entry name" value="LANC_like"/>
    <property type="match status" value="1"/>
</dbReference>
<dbReference type="InterPro" id="IPR025410">
    <property type="entry name" value="Lant_dehyd"/>
</dbReference>
<organism evidence="3 4">
    <name type="scientific">Streptomyces sindenensis</name>
    <dbReference type="NCBI Taxonomy" id="67363"/>
    <lineage>
        <taxon>Bacteria</taxon>
        <taxon>Bacillati</taxon>
        <taxon>Actinomycetota</taxon>
        <taxon>Actinomycetes</taxon>
        <taxon>Kitasatosporales</taxon>
        <taxon>Streptomycetaceae</taxon>
        <taxon>Streptomyces</taxon>
    </lineage>
</organism>
<comment type="caution">
    <text evidence="3">The sequence shown here is derived from an EMBL/GenBank/DDBJ whole genome shotgun (WGS) entry which is preliminary data.</text>
</comment>